<evidence type="ECO:0000259" key="1">
    <source>
        <dbReference type="Pfam" id="PF00534"/>
    </source>
</evidence>
<dbReference type="InterPro" id="IPR050194">
    <property type="entry name" value="Glycosyltransferase_grp1"/>
</dbReference>
<evidence type="ECO:0000313" key="3">
    <source>
        <dbReference type="Proteomes" id="UP000662088"/>
    </source>
</evidence>
<dbReference type="EMBL" id="JACOOQ010000018">
    <property type="protein sequence ID" value="MBC5640880.1"/>
    <property type="molecule type" value="Genomic_DNA"/>
</dbReference>
<dbReference type="GO" id="GO:0016757">
    <property type="term" value="F:glycosyltransferase activity"/>
    <property type="evidence" value="ECO:0007669"/>
    <property type="project" value="InterPro"/>
</dbReference>
<dbReference type="PANTHER" id="PTHR45947">
    <property type="entry name" value="SULFOQUINOVOSYL TRANSFERASE SQD2"/>
    <property type="match status" value="1"/>
</dbReference>
<reference evidence="2" key="1">
    <citation type="submission" date="2020-08" db="EMBL/GenBank/DDBJ databases">
        <title>Genome public.</title>
        <authorList>
            <person name="Liu C."/>
            <person name="Sun Q."/>
        </authorList>
    </citation>
    <scope>NUCLEOTIDE SEQUENCE</scope>
    <source>
        <strain evidence="2">NSJ-42</strain>
    </source>
</reference>
<evidence type="ECO:0000313" key="2">
    <source>
        <dbReference type="EMBL" id="MBC5640880.1"/>
    </source>
</evidence>
<protein>
    <submittedName>
        <fullName evidence="2">Glycosyltransferase</fullName>
    </submittedName>
</protein>
<name>A0A8I0AFM4_9CLOT</name>
<dbReference type="Gene3D" id="3.40.50.2000">
    <property type="entry name" value="Glycogen Phosphorylase B"/>
    <property type="match status" value="2"/>
</dbReference>
<proteinExistence type="predicted"/>
<sequence length="350" mass="39623">MLIDIALYYVGGRGGVETVTTKVYENLKKKGHRVRVIIAYVPPYLKWIDSLGEVYYYGNEMKNDSYEYLGESYKQLMEKIGLPDICIAAHIPFQSYICSLGINWEKTDKVIPILSWIHGDINIYKDPFLISYAKAHLAISSAVGDGIRSYDKEKNIYLVNNPISINNENIIKRPQDGIFKILSVGRLEEEKNLFMLMHALNKIRGKWKANIIGDGSKRKVLENVAKILRINENISWSGWKEEPWKDIDEASICISTSNTEGFSMVLAEALSRGIPVISTKSGGPKDIVQDGVNGWLVDKNNYFKVAEIINNIINNKIELPSQEVCISSVEKFDENKVVSNIENAIIKELK</sequence>
<accession>A0A8I0AFM4</accession>
<comment type="caution">
    <text evidence="2">The sequence shown here is derived from an EMBL/GenBank/DDBJ whole genome shotgun (WGS) entry which is preliminary data.</text>
</comment>
<gene>
    <name evidence="2" type="ORF">H8R92_10685</name>
</gene>
<organism evidence="2 3">
    <name type="scientific">Clostridium lentum</name>
    <dbReference type="NCBI Taxonomy" id="2763037"/>
    <lineage>
        <taxon>Bacteria</taxon>
        <taxon>Bacillati</taxon>
        <taxon>Bacillota</taxon>
        <taxon>Clostridia</taxon>
        <taxon>Eubacteriales</taxon>
        <taxon>Clostridiaceae</taxon>
        <taxon>Clostridium</taxon>
    </lineage>
</organism>
<dbReference type="CDD" id="cd03811">
    <property type="entry name" value="GT4_GT28_WabH-like"/>
    <property type="match status" value="1"/>
</dbReference>
<dbReference type="SUPFAM" id="SSF53756">
    <property type="entry name" value="UDP-Glycosyltransferase/glycogen phosphorylase"/>
    <property type="match status" value="1"/>
</dbReference>
<dbReference type="PANTHER" id="PTHR45947:SF15">
    <property type="entry name" value="TEICHURONIC ACID BIOSYNTHESIS GLYCOSYLTRANSFERASE TUAC-RELATED"/>
    <property type="match status" value="1"/>
</dbReference>
<dbReference type="Pfam" id="PF00534">
    <property type="entry name" value="Glycos_transf_1"/>
    <property type="match status" value="1"/>
</dbReference>
<dbReference type="Proteomes" id="UP000662088">
    <property type="component" value="Unassembled WGS sequence"/>
</dbReference>
<keyword evidence="2" id="KW-0808">Transferase</keyword>
<dbReference type="RefSeq" id="WP_186835436.1">
    <property type="nucleotide sequence ID" value="NZ_JACOOQ010000018.1"/>
</dbReference>
<dbReference type="InterPro" id="IPR001296">
    <property type="entry name" value="Glyco_trans_1"/>
</dbReference>
<keyword evidence="3" id="KW-1185">Reference proteome</keyword>
<dbReference type="AlphaFoldDB" id="A0A8I0AFM4"/>
<feature type="domain" description="Glycosyl transferase family 1" evidence="1">
    <location>
        <begin position="177"/>
        <end position="321"/>
    </location>
</feature>